<evidence type="ECO:0000313" key="3">
    <source>
        <dbReference type="EMBL" id="AEI81690.1"/>
    </source>
</evidence>
<sequence length="496" mass="52382">MEEPMLPKRSLAALFVASLATGCAVGPDYVKPDMPVSERFQGQAAVEQRIANAEADLSAWWAGFGDPQLTRFVQIALEQNLDLAQAFARVTQARAGLGAANAALLPSGNITGQAARVYQSVETPLGRVLNSRPGFDRYGSAFEADVNASWELDVFGGLRRGREAALADYQASQAGAVATRLAVAAQTADIYITIRGLQTRLKVARHQVQTQEELLSTIKLLYGKGLAAELQVRQAEGALAQVRASIPQLEAGLDAAMNALDVMLGSLPGTHRAELAQGGDVPAAPQIAISGSPGELLRRRPDLIVAERRLAASNARIGVAIAEYYPKFSLSGLLGSATSVGAGSLFGSGASQFAGVLGLRWRLFDFGRINAQIDQAKGQEAEMLAAYRLAVLRATEDVEDAFSALVKREEQAAVLAQGVDSLNRARNASFAAYQKGVVSLIEVLQADESLLRASDARAQAQTEAARAAVSAFKALGGGWQPDESAVVATKPPEFAQ</sequence>
<dbReference type="NCBIfam" id="TIGR01845">
    <property type="entry name" value="outer_NodT"/>
    <property type="match status" value="1"/>
</dbReference>
<dbReference type="EMBL" id="CP002879">
    <property type="protein sequence ID" value="AEI81690.1"/>
    <property type="molecule type" value="Genomic_DNA"/>
</dbReference>
<evidence type="ECO:0000313" key="4">
    <source>
        <dbReference type="Proteomes" id="UP000006798"/>
    </source>
</evidence>
<comment type="subcellular location">
    <subcellularLocation>
        <location evidence="2">Cell membrane</location>
        <topology evidence="2">Lipid-anchor</topology>
    </subcellularLocation>
</comment>
<name>F8GWB5_CUPNN</name>
<dbReference type="AlphaFoldDB" id="F8GWB5"/>
<gene>
    <name evidence="3" type="ordered locus">CNE_BB1p02660</name>
</gene>
<keyword evidence="3" id="KW-0614">Plasmid</keyword>
<keyword evidence="2" id="KW-0472">Membrane</keyword>
<dbReference type="KEGG" id="cnc:CNE_BB1p02660"/>
<dbReference type="Proteomes" id="UP000006798">
    <property type="component" value="Plasmid pBB1"/>
</dbReference>
<dbReference type="PANTHER" id="PTHR30203:SF25">
    <property type="entry name" value="OUTER MEMBRANE PROTEIN-RELATED"/>
    <property type="match status" value="1"/>
</dbReference>
<evidence type="ECO:0000256" key="2">
    <source>
        <dbReference type="RuleBase" id="RU362097"/>
    </source>
</evidence>
<dbReference type="Gene3D" id="1.20.1600.10">
    <property type="entry name" value="Outer membrane efflux proteins (OEP)"/>
    <property type="match status" value="1"/>
</dbReference>
<dbReference type="InterPro" id="IPR010131">
    <property type="entry name" value="MdtP/NodT-like"/>
</dbReference>
<dbReference type="GO" id="GO:0015562">
    <property type="term" value="F:efflux transmembrane transporter activity"/>
    <property type="evidence" value="ECO:0007669"/>
    <property type="project" value="InterPro"/>
</dbReference>
<protein>
    <submittedName>
        <fullName evidence="3">Transcriptional regulator TetR family</fullName>
    </submittedName>
</protein>
<organism evidence="3 4">
    <name type="scientific">Cupriavidus necator (strain ATCC 43291 / DSM 13513 / CCUG 52238 / LMG 8453 / N-1)</name>
    <name type="common">Ralstonia eutropha</name>
    <dbReference type="NCBI Taxonomy" id="1042878"/>
    <lineage>
        <taxon>Bacteria</taxon>
        <taxon>Pseudomonadati</taxon>
        <taxon>Pseudomonadota</taxon>
        <taxon>Betaproteobacteria</taxon>
        <taxon>Burkholderiales</taxon>
        <taxon>Burkholderiaceae</taxon>
        <taxon>Cupriavidus</taxon>
    </lineage>
</organism>
<comment type="similarity">
    <text evidence="1 2">Belongs to the outer membrane factor (OMF) (TC 1.B.17) family.</text>
</comment>
<proteinExistence type="inferred from homology"/>
<geneLocation type="plasmid" evidence="3 4">
    <name>pBB1</name>
</geneLocation>
<dbReference type="Pfam" id="PF02321">
    <property type="entry name" value="OEP"/>
    <property type="match status" value="2"/>
</dbReference>
<dbReference type="GO" id="GO:0005886">
    <property type="term" value="C:plasma membrane"/>
    <property type="evidence" value="ECO:0007669"/>
    <property type="project" value="UniProtKB-SubCell"/>
</dbReference>
<evidence type="ECO:0000256" key="1">
    <source>
        <dbReference type="ARBA" id="ARBA00007613"/>
    </source>
</evidence>
<dbReference type="InterPro" id="IPR003423">
    <property type="entry name" value="OMP_efflux"/>
</dbReference>
<keyword evidence="2" id="KW-1134">Transmembrane beta strand</keyword>
<keyword evidence="2" id="KW-0564">Palmitate</keyword>
<dbReference type="Gene3D" id="2.20.200.10">
    <property type="entry name" value="Outer membrane efflux proteins (OEP)"/>
    <property type="match status" value="1"/>
</dbReference>
<dbReference type="PANTHER" id="PTHR30203">
    <property type="entry name" value="OUTER MEMBRANE CATION EFFLUX PROTEIN"/>
    <property type="match status" value="1"/>
</dbReference>
<keyword evidence="2" id="KW-0812">Transmembrane</keyword>
<dbReference type="HOGENOM" id="CLU_012817_13_0_4"/>
<keyword evidence="2" id="KW-0449">Lipoprotein</keyword>
<accession>F8GWB5</accession>
<dbReference type="SUPFAM" id="SSF56954">
    <property type="entry name" value="Outer membrane efflux proteins (OEP)"/>
    <property type="match status" value="1"/>
</dbReference>
<reference evidence="3 4" key="1">
    <citation type="journal article" date="2011" name="J. Bacteriol.">
        <title>Complete genome sequence of the type strain Cupriavidus necator N-1.</title>
        <authorList>
            <person name="Poehlein A."/>
            <person name="Kusian B."/>
            <person name="Friedrich B."/>
            <person name="Daniel R."/>
            <person name="Bowien B."/>
        </authorList>
    </citation>
    <scope>NUCLEOTIDE SEQUENCE [LARGE SCALE GENOMIC DNA]</scope>
    <source>
        <strain evidence="4">ATCC 43291 / DSM 13513 / CCUG 52238 / LMG 8453 / N-1</strain>
        <plasmid evidence="3 4">pBB1</plasmid>
    </source>
</reference>